<dbReference type="EMBL" id="JAYKXP010000101">
    <property type="protein sequence ID" value="KAK7026732.1"/>
    <property type="molecule type" value="Genomic_DNA"/>
</dbReference>
<feature type="compositionally biased region" description="Basic residues" evidence="1">
    <location>
        <begin position="56"/>
        <end position="70"/>
    </location>
</feature>
<reference evidence="2 3" key="1">
    <citation type="submission" date="2024-01" db="EMBL/GenBank/DDBJ databases">
        <title>A draft genome for a cacao thread blight-causing isolate of Paramarasmius palmivorus.</title>
        <authorList>
            <person name="Baruah I.K."/>
            <person name="Bukari Y."/>
            <person name="Amoako-Attah I."/>
            <person name="Meinhardt L.W."/>
            <person name="Bailey B.A."/>
            <person name="Cohen S.P."/>
        </authorList>
    </citation>
    <scope>NUCLEOTIDE SEQUENCE [LARGE SCALE GENOMIC DNA]</scope>
    <source>
        <strain evidence="2 3">GH-12</strain>
    </source>
</reference>
<evidence type="ECO:0000256" key="1">
    <source>
        <dbReference type="SAM" id="MobiDB-lite"/>
    </source>
</evidence>
<evidence type="ECO:0000313" key="3">
    <source>
        <dbReference type="Proteomes" id="UP001383192"/>
    </source>
</evidence>
<feature type="compositionally biased region" description="Low complexity" evidence="1">
    <location>
        <begin position="121"/>
        <end position="132"/>
    </location>
</feature>
<feature type="region of interest" description="Disordered" evidence="1">
    <location>
        <begin position="53"/>
        <end position="139"/>
    </location>
</feature>
<dbReference type="AlphaFoldDB" id="A0AAW0BLE3"/>
<protein>
    <submittedName>
        <fullName evidence="2">Uncharacterized protein</fullName>
    </submittedName>
</protein>
<name>A0AAW0BLE3_9AGAR</name>
<organism evidence="2 3">
    <name type="scientific">Paramarasmius palmivorus</name>
    <dbReference type="NCBI Taxonomy" id="297713"/>
    <lineage>
        <taxon>Eukaryota</taxon>
        <taxon>Fungi</taxon>
        <taxon>Dikarya</taxon>
        <taxon>Basidiomycota</taxon>
        <taxon>Agaricomycotina</taxon>
        <taxon>Agaricomycetes</taxon>
        <taxon>Agaricomycetidae</taxon>
        <taxon>Agaricales</taxon>
        <taxon>Marasmiineae</taxon>
        <taxon>Marasmiaceae</taxon>
        <taxon>Paramarasmius</taxon>
    </lineage>
</organism>
<comment type="caution">
    <text evidence="2">The sequence shown here is derived from an EMBL/GenBank/DDBJ whole genome shotgun (WGS) entry which is preliminary data.</text>
</comment>
<sequence length="282" mass="32469">MPLPQDNNSEKRCTCQKYCQAPPEGKAVSASTYYDHRKQPELEANMALEDLERLQSRVRGKSRKENKKGLAKPTPGHFEEEDFPMEDAPLPLVYDSDEPQFNDIPSVSDSDDAHEDEITPDDGSSTDSSLSDGEADTEDYGEGFAAFNEIVEENLDQIHAMCDYIKNYDFDEERKQWTEDQWEQFYNPPQTLLDLDTDPDLRLSIEFYLALSHSSEETYAQIRQAYIRRHPDTRLLSYDQVRRRLQSITGIFPLHIDKCKNNRMAFIGPFAELNSCSECGEE</sequence>
<dbReference type="Proteomes" id="UP001383192">
    <property type="component" value="Unassembled WGS sequence"/>
</dbReference>
<proteinExistence type="predicted"/>
<evidence type="ECO:0000313" key="2">
    <source>
        <dbReference type="EMBL" id="KAK7026732.1"/>
    </source>
</evidence>
<keyword evidence="3" id="KW-1185">Reference proteome</keyword>
<accession>A0AAW0BLE3</accession>
<feature type="compositionally biased region" description="Acidic residues" evidence="1">
    <location>
        <begin position="109"/>
        <end position="120"/>
    </location>
</feature>
<gene>
    <name evidence="2" type="ORF">VNI00_015505</name>
</gene>